<dbReference type="AlphaFoldDB" id="A0A392SVB7"/>
<accession>A0A392SVB7</accession>
<dbReference type="Proteomes" id="UP000265520">
    <property type="component" value="Unassembled WGS sequence"/>
</dbReference>
<evidence type="ECO:0000313" key="1">
    <source>
        <dbReference type="EMBL" id="MCI52781.1"/>
    </source>
</evidence>
<proteinExistence type="predicted"/>
<feature type="non-terminal residue" evidence="1">
    <location>
        <position position="1"/>
    </location>
</feature>
<name>A0A392SVB7_9FABA</name>
<organism evidence="1 2">
    <name type="scientific">Trifolium medium</name>
    <dbReference type="NCBI Taxonomy" id="97028"/>
    <lineage>
        <taxon>Eukaryota</taxon>
        <taxon>Viridiplantae</taxon>
        <taxon>Streptophyta</taxon>
        <taxon>Embryophyta</taxon>
        <taxon>Tracheophyta</taxon>
        <taxon>Spermatophyta</taxon>
        <taxon>Magnoliopsida</taxon>
        <taxon>eudicotyledons</taxon>
        <taxon>Gunneridae</taxon>
        <taxon>Pentapetalae</taxon>
        <taxon>rosids</taxon>
        <taxon>fabids</taxon>
        <taxon>Fabales</taxon>
        <taxon>Fabaceae</taxon>
        <taxon>Papilionoideae</taxon>
        <taxon>50 kb inversion clade</taxon>
        <taxon>NPAAA clade</taxon>
        <taxon>Hologalegina</taxon>
        <taxon>IRL clade</taxon>
        <taxon>Trifolieae</taxon>
        <taxon>Trifolium</taxon>
    </lineage>
</organism>
<keyword evidence="2" id="KW-1185">Reference proteome</keyword>
<dbReference type="EMBL" id="LXQA010452700">
    <property type="protein sequence ID" value="MCI52781.1"/>
    <property type="molecule type" value="Genomic_DNA"/>
</dbReference>
<protein>
    <submittedName>
        <fullName evidence="1">Uncharacterized protein</fullName>
    </submittedName>
</protein>
<reference evidence="1 2" key="1">
    <citation type="journal article" date="2018" name="Front. Plant Sci.">
        <title>Red Clover (Trifolium pratense) and Zigzag Clover (T. medium) - A Picture of Genomic Similarities and Differences.</title>
        <authorList>
            <person name="Dluhosova J."/>
            <person name="Istvanek J."/>
            <person name="Nedelnik J."/>
            <person name="Repkova J."/>
        </authorList>
    </citation>
    <scope>NUCLEOTIDE SEQUENCE [LARGE SCALE GENOMIC DNA]</scope>
    <source>
        <strain evidence="2">cv. 10/8</strain>
        <tissue evidence="1">Leaf</tissue>
    </source>
</reference>
<evidence type="ECO:0000313" key="2">
    <source>
        <dbReference type="Proteomes" id="UP000265520"/>
    </source>
</evidence>
<sequence length="37" mass="4232">LSGALSAIEIAHSHNWMNLWIETNPALVVRVRVWIFS</sequence>
<comment type="caution">
    <text evidence="1">The sequence shown here is derived from an EMBL/GenBank/DDBJ whole genome shotgun (WGS) entry which is preliminary data.</text>
</comment>